<dbReference type="InterPro" id="IPR001387">
    <property type="entry name" value="Cro/C1-type_HTH"/>
</dbReference>
<sequence length="252" mass="27916">MRVMGTRIRELREERGYSLHDLAKKASISVSYLSEIERGAKKPSLKTLDKIAKALNYPREQLIDAGQERGMGLGERIRLLREEKGKSLTALAEEAGISPSYLSEIERGNVYPAVDTLKKITAVLQVPLSTILGTPGSLGQKLRQAREEQGFTQAELARAAGVSAGLIGQIEQGKVQPSLKTLEKIGEVLNISPCYFIADDAGVDEILNQMCPAVRRLLTEPQVQAVLRLVCNCTEEELRFILNFIQLYKRSH</sequence>
<dbReference type="Pfam" id="PF01381">
    <property type="entry name" value="HTH_3"/>
    <property type="match status" value="3"/>
</dbReference>
<dbReference type="PANTHER" id="PTHR46797:SF1">
    <property type="entry name" value="METHYLPHOSPHONATE SYNTHASE"/>
    <property type="match status" value="1"/>
</dbReference>
<dbReference type="AlphaFoldDB" id="A0A2T0AKB5"/>
<dbReference type="EMBL" id="PVXM01000058">
    <property type="protein sequence ID" value="PRR69026.1"/>
    <property type="molecule type" value="Genomic_DNA"/>
</dbReference>
<proteinExistence type="predicted"/>
<organism evidence="3 4">
    <name type="scientific">Neomoorella humiferrea</name>
    <dbReference type="NCBI Taxonomy" id="676965"/>
    <lineage>
        <taxon>Bacteria</taxon>
        <taxon>Bacillati</taxon>
        <taxon>Bacillota</taxon>
        <taxon>Clostridia</taxon>
        <taxon>Neomoorellales</taxon>
        <taxon>Neomoorellaceae</taxon>
        <taxon>Neomoorella</taxon>
    </lineage>
</organism>
<evidence type="ECO:0000256" key="1">
    <source>
        <dbReference type="ARBA" id="ARBA00023125"/>
    </source>
</evidence>
<keyword evidence="1" id="KW-0238">DNA-binding</keyword>
<dbReference type="InterPro" id="IPR010982">
    <property type="entry name" value="Lambda_DNA-bd_dom_sf"/>
</dbReference>
<dbReference type="InterPro" id="IPR050807">
    <property type="entry name" value="TransReg_Diox_bact_type"/>
</dbReference>
<reference evidence="3 4" key="1">
    <citation type="submission" date="2018-03" db="EMBL/GenBank/DDBJ databases">
        <title>Genome sequence of Moorella humiferrea DSM 23265.</title>
        <authorList>
            <person name="Poehlein A."/>
            <person name="Daniel R."/>
        </authorList>
    </citation>
    <scope>NUCLEOTIDE SEQUENCE [LARGE SCALE GENOMIC DNA]</scope>
    <source>
        <strain evidence="3 4">DSM 23265</strain>
    </source>
</reference>
<dbReference type="GO" id="GO:0003677">
    <property type="term" value="F:DNA binding"/>
    <property type="evidence" value="ECO:0007669"/>
    <property type="project" value="UniProtKB-KW"/>
</dbReference>
<dbReference type="SMART" id="SM00530">
    <property type="entry name" value="HTH_XRE"/>
    <property type="match status" value="3"/>
</dbReference>
<dbReference type="PANTHER" id="PTHR46797">
    <property type="entry name" value="HTH-TYPE TRANSCRIPTIONAL REGULATOR"/>
    <property type="match status" value="1"/>
</dbReference>
<evidence type="ECO:0000313" key="3">
    <source>
        <dbReference type="EMBL" id="PRR69026.1"/>
    </source>
</evidence>
<accession>A0A2T0AKB5</accession>
<dbReference type="CDD" id="cd00093">
    <property type="entry name" value="HTH_XRE"/>
    <property type="match status" value="3"/>
</dbReference>
<feature type="domain" description="HTH cro/C1-type" evidence="2">
    <location>
        <begin position="142"/>
        <end position="196"/>
    </location>
</feature>
<evidence type="ECO:0000313" key="4">
    <source>
        <dbReference type="Proteomes" id="UP000238415"/>
    </source>
</evidence>
<name>A0A2T0AKB5_9FIRM</name>
<dbReference type="Gene3D" id="1.10.260.40">
    <property type="entry name" value="lambda repressor-like DNA-binding domains"/>
    <property type="match status" value="3"/>
</dbReference>
<dbReference type="Proteomes" id="UP000238415">
    <property type="component" value="Unassembled WGS sequence"/>
</dbReference>
<feature type="domain" description="HTH cro/C1-type" evidence="2">
    <location>
        <begin position="8"/>
        <end position="62"/>
    </location>
</feature>
<dbReference type="PROSITE" id="PS50943">
    <property type="entry name" value="HTH_CROC1"/>
    <property type="match status" value="3"/>
</dbReference>
<protein>
    <submittedName>
        <fullName evidence="3">HTH-type transcriptional regulator SinR</fullName>
    </submittedName>
</protein>
<dbReference type="SUPFAM" id="SSF47413">
    <property type="entry name" value="lambda repressor-like DNA-binding domains"/>
    <property type="match status" value="3"/>
</dbReference>
<dbReference type="RefSeq" id="WP_106006467.1">
    <property type="nucleotide sequence ID" value="NZ_CP136419.1"/>
</dbReference>
<dbReference type="OrthoDB" id="371153at2"/>
<gene>
    <name evidence="3" type="primary">sinR_3</name>
    <name evidence="3" type="ORF">MOHU_25570</name>
</gene>
<comment type="caution">
    <text evidence="3">The sequence shown here is derived from an EMBL/GenBank/DDBJ whole genome shotgun (WGS) entry which is preliminary data.</text>
</comment>
<feature type="domain" description="HTH cro/C1-type" evidence="2">
    <location>
        <begin position="77"/>
        <end position="131"/>
    </location>
</feature>
<dbReference type="GO" id="GO:0005829">
    <property type="term" value="C:cytosol"/>
    <property type="evidence" value="ECO:0007669"/>
    <property type="project" value="TreeGrafter"/>
</dbReference>
<dbReference type="GO" id="GO:0003700">
    <property type="term" value="F:DNA-binding transcription factor activity"/>
    <property type="evidence" value="ECO:0007669"/>
    <property type="project" value="TreeGrafter"/>
</dbReference>
<evidence type="ECO:0000259" key="2">
    <source>
        <dbReference type="PROSITE" id="PS50943"/>
    </source>
</evidence>
<keyword evidence="4" id="KW-1185">Reference proteome</keyword>